<dbReference type="AlphaFoldDB" id="A0A511TBX4"/>
<sequence length="74" mass="8259">MTGRDAHLPPERNPRFFPLTRALVFLNGRSGTFQGQGRLQFFPFLRERGVWKGVETGRMEAGRQVALLAGAASE</sequence>
<protein>
    <submittedName>
        <fullName evidence="1">Uncharacterized protein</fullName>
    </submittedName>
</protein>
<reference evidence="1 2" key="1">
    <citation type="submission" date="2019-07" db="EMBL/GenBank/DDBJ databases">
        <title>Whole genome shotgun sequence of Myxococcus fulvus NBRC 100333.</title>
        <authorList>
            <person name="Hosoyama A."/>
            <person name="Uohara A."/>
            <person name="Ohji S."/>
            <person name="Ichikawa N."/>
        </authorList>
    </citation>
    <scope>NUCLEOTIDE SEQUENCE [LARGE SCALE GENOMIC DNA]</scope>
    <source>
        <strain evidence="1 2">NBRC 100333</strain>
    </source>
</reference>
<comment type="caution">
    <text evidence="1">The sequence shown here is derived from an EMBL/GenBank/DDBJ whole genome shotgun (WGS) entry which is preliminary data.</text>
</comment>
<proteinExistence type="predicted"/>
<dbReference type="EMBL" id="BJXR01000049">
    <property type="protein sequence ID" value="GEN11684.1"/>
    <property type="molecule type" value="Genomic_DNA"/>
</dbReference>
<name>A0A511TBX4_MYXFU</name>
<evidence type="ECO:0000313" key="1">
    <source>
        <dbReference type="EMBL" id="GEN11684.1"/>
    </source>
</evidence>
<gene>
    <name evidence="1" type="ORF">MFU01_67210</name>
</gene>
<organism evidence="1 2">
    <name type="scientific">Myxococcus fulvus</name>
    <dbReference type="NCBI Taxonomy" id="33"/>
    <lineage>
        <taxon>Bacteria</taxon>
        <taxon>Pseudomonadati</taxon>
        <taxon>Myxococcota</taxon>
        <taxon>Myxococcia</taxon>
        <taxon>Myxococcales</taxon>
        <taxon>Cystobacterineae</taxon>
        <taxon>Myxococcaceae</taxon>
        <taxon>Myxococcus</taxon>
    </lineage>
</organism>
<dbReference type="Proteomes" id="UP000321514">
    <property type="component" value="Unassembled WGS sequence"/>
</dbReference>
<evidence type="ECO:0000313" key="2">
    <source>
        <dbReference type="Proteomes" id="UP000321514"/>
    </source>
</evidence>
<accession>A0A511TBX4</accession>